<gene>
    <name evidence="1" type="ORF">S12H4_47493</name>
</gene>
<accession>X1VBS3</accession>
<feature type="non-terminal residue" evidence="1">
    <location>
        <position position="149"/>
    </location>
</feature>
<proteinExistence type="predicted"/>
<organism evidence="1">
    <name type="scientific">marine sediment metagenome</name>
    <dbReference type="NCBI Taxonomy" id="412755"/>
    <lineage>
        <taxon>unclassified sequences</taxon>
        <taxon>metagenomes</taxon>
        <taxon>ecological metagenomes</taxon>
    </lineage>
</organism>
<evidence type="ECO:0000313" key="1">
    <source>
        <dbReference type="EMBL" id="GAJ10986.1"/>
    </source>
</evidence>
<reference evidence="1" key="1">
    <citation type="journal article" date="2014" name="Front. Microbiol.">
        <title>High frequency of phylogenetically diverse reductive dehalogenase-homologous genes in deep subseafloor sedimentary metagenomes.</title>
        <authorList>
            <person name="Kawai M."/>
            <person name="Futagami T."/>
            <person name="Toyoda A."/>
            <person name="Takaki Y."/>
            <person name="Nishi S."/>
            <person name="Hori S."/>
            <person name="Arai W."/>
            <person name="Tsubouchi T."/>
            <person name="Morono Y."/>
            <person name="Uchiyama I."/>
            <person name="Ito T."/>
            <person name="Fujiyama A."/>
            <person name="Inagaki F."/>
            <person name="Takami H."/>
        </authorList>
    </citation>
    <scope>NUCLEOTIDE SEQUENCE</scope>
    <source>
        <strain evidence="1">Expedition CK06-06</strain>
    </source>
</reference>
<dbReference type="EMBL" id="BARW01029577">
    <property type="protein sequence ID" value="GAJ10986.1"/>
    <property type="molecule type" value="Genomic_DNA"/>
</dbReference>
<sequence length="149" mass="16236">MGDESLGAAPPLSGSALILSGPDNSIFDDIFDWIANAIYSISRTVSDWVSWAKSAITSTIISWISWLGDSITLWFGSMFSRLIQVQDYVVGWVATQVNQVWYWISTSVNNALTAVGAWFSQQWAGISALLTAWGGNIAGFFAYQAQLIG</sequence>
<dbReference type="AlphaFoldDB" id="X1VBS3"/>
<comment type="caution">
    <text evidence="1">The sequence shown here is derived from an EMBL/GenBank/DDBJ whole genome shotgun (WGS) entry which is preliminary data.</text>
</comment>
<protein>
    <submittedName>
        <fullName evidence="1">Uncharacterized protein</fullName>
    </submittedName>
</protein>
<name>X1VBS3_9ZZZZ</name>